<keyword evidence="2" id="KW-0812">Transmembrane</keyword>
<evidence type="ECO:0000313" key="6">
    <source>
        <dbReference type="Proteomes" id="UP000618382"/>
    </source>
</evidence>
<reference evidence="4 5" key="1">
    <citation type="submission" date="2020-07" db="EMBL/GenBank/DDBJ databases">
        <title>Sequencing the genomes of 1000 actinobacteria strains.</title>
        <authorList>
            <person name="Klenk H.-P."/>
        </authorList>
    </citation>
    <scope>NUCLEOTIDE SEQUENCE [LARGE SCALE GENOMIC DNA]</scope>
    <source>
        <strain evidence="4 5">DSM 24482</strain>
    </source>
</reference>
<dbReference type="AlphaFoldDB" id="A0A7Y9JZB9"/>
<feature type="transmembrane region" description="Helical" evidence="2">
    <location>
        <begin position="45"/>
        <end position="66"/>
    </location>
</feature>
<gene>
    <name evidence="4" type="ORF">BKA21_002178</name>
    <name evidence="3" type="ORF">Col01nite_35510</name>
</gene>
<organism evidence="4 5">
    <name type="scientific">Cellulomonas oligotrophica</name>
    <dbReference type="NCBI Taxonomy" id="931536"/>
    <lineage>
        <taxon>Bacteria</taxon>
        <taxon>Bacillati</taxon>
        <taxon>Actinomycetota</taxon>
        <taxon>Actinomycetes</taxon>
        <taxon>Micrococcales</taxon>
        <taxon>Cellulomonadaceae</taxon>
        <taxon>Cellulomonas</taxon>
    </lineage>
</organism>
<reference evidence="3 6" key="2">
    <citation type="submission" date="2021-01" db="EMBL/GenBank/DDBJ databases">
        <title>Whole genome shotgun sequence of Cellulomonas oligotrophica NBRC 109435.</title>
        <authorList>
            <person name="Komaki H."/>
            <person name="Tamura T."/>
        </authorList>
    </citation>
    <scope>NUCLEOTIDE SEQUENCE [LARGE SCALE GENOMIC DNA]</scope>
    <source>
        <strain evidence="3 6">NBRC 109435</strain>
    </source>
</reference>
<keyword evidence="2" id="KW-1133">Transmembrane helix</keyword>
<accession>A0A7Y9JZB9</accession>
<dbReference type="EMBL" id="BONN01000016">
    <property type="protein sequence ID" value="GIG34392.1"/>
    <property type="molecule type" value="Genomic_DNA"/>
</dbReference>
<evidence type="ECO:0000313" key="4">
    <source>
        <dbReference type="EMBL" id="NYD86629.1"/>
    </source>
</evidence>
<keyword evidence="6" id="KW-1185">Reference proteome</keyword>
<proteinExistence type="predicted"/>
<feature type="region of interest" description="Disordered" evidence="1">
    <location>
        <begin position="68"/>
        <end position="105"/>
    </location>
</feature>
<dbReference type="RefSeq" id="WP_140458223.1">
    <property type="nucleotide sequence ID" value="NZ_BAABFI010000001.1"/>
</dbReference>
<protein>
    <submittedName>
        <fullName evidence="4">Uncharacterized protein</fullName>
    </submittedName>
</protein>
<evidence type="ECO:0000313" key="3">
    <source>
        <dbReference type="EMBL" id="GIG34392.1"/>
    </source>
</evidence>
<feature type="compositionally biased region" description="Pro residues" evidence="1">
    <location>
        <begin position="89"/>
        <end position="101"/>
    </location>
</feature>
<dbReference type="EMBL" id="JACCBK010000001">
    <property type="protein sequence ID" value="NYD86629.1"/>
    <property type="molecule type" value="Genomic_DNA"/>
</dbReference>
<feature type="compositionally biased region" description="Low complexity" evidence="1">
    <location>
        <begin position="78"/>
        <end position="88"/>
    </location>
</feature>
<keyword evidence="2" id="KW-0472">Membrane</keyword>
<evidence type="ECO:0000313" key="5">
    <source>
        <dbReference type="Proteomes" id="UP000577956"/>
    </source>
</evidence>
<evidence type="ECO:0000256" key="2">
    <source>
        <dbReference type="SAM" id="Phobius"/>
    </source>
</evidence>
<sequence length="467" mass="47159">MTDDLNARLKASLDRGAQHLDAVPVPDGLGAALHRQVRRRRVRRAAVRTGVAAAVVVAVATPVWALRPDPTPLPVATPSPTATATATPTPTPTPTPPPTPTQEPTAQAPVLELLPRDDGLTVHRIPDGLIDEVGAGWSLVTYGPTTPGAAVPVVLAAPDGTPYLVTDAADPLRLAGWRAGESTALVTDGSGRAVLDLRTGAVTSDPRGLGAAATFAGWRADGAETWWTVDPEDSSRVLLVALGPDGTQRLGANLRAGVQNGATAVDAAGTRIALSPDLASFGDGGSGPSDHVEVRTLDTGATTSHLAGPEGWSCRPAGWVDPTTLLTTCLDFGALSGTLDAQAYAVVDVTGATATQVTTVAPGQPAPLAQSSAPSASGLVVGYVAGQQRGMATWAGGLEPLWDAPAGTELLEAQPLGDGHVLVSAGTGWGDPTMTVWSVDAATGEAVQLAGPVDGGPRPASWAAARS</sequence>
<dbReference type="Proteomes" id="UP000577956">
    <property type="component" value="Unassembled WGS sequence"/>
</dbReference>
<evidence type="ECO:0000256" key="1">
    <source>
        <dbReference type="SAM" id="MobiDB-lite"/>
    </source>
</evidence>
<comment type="caution">
    <text evidence="4">The sequence shown here is derived from an EMBL/GenBank/DDBJ whole genome shotgun (WGS) entry which is preliminary data.</text>
</comment>
<name>A0A7Y9JZB9_9CELL</name>
<dbReference type="Proteomes" id="UP000618382">
    <property type="component" value="Unassembled WGS sequence"/>
</dbReference>